<sequence length="80" mass="8880">MYVNADSRSPARGPVAFRCTREAFPRAFRNAPHAIRVFAAVGISESVHGWHNFHRTRYPIPIQEASNALMTTLGSRVSVA</sequence>
<gene>
    <name evidence="1" type="ORF">EVAR_19153_1</name>
</gene>
<keyword evidence="2" id="KW-1185">Reference proteome</keyword>
<comment type="caution">
    <text evidence="1">The sequence shown here is derived from an EMBL/GenBank/DDBJ whole genome shotgun (WGS) entry which is preliminary data.</text>
</comment>
<dbReference type="AlphaFoldDB" id="A0A4C1VLU8"/>
<organism evidence="1 2">
    <name type="scientific">Eumeta variegata</name>
    <name type="common">Bagworm moth</name>
    <name type="synonym">Eumeta japonica</name>
    <dbReference type="NCBI Taxonomy" id="151549"/>
    <lineage>
        <taxon>Eukaryota</taxon>
        <taxon>Metazoa</taxon>
        <taxon>Ecdysozoa</taxon>
        <taxon>Arthropoda</taxon>
        <taxon>Hexapoda</taxon>
        <taxon>Insecta</taxon>
        <taxon>Pterygota</taxon>
        <taxon>Neoptera</taxon>
        <taxon>Endopterygota</taxon>
        <taxon>Lepidoptera</taxon>
        <taxon>Glossata</taxon>
        <taxon>Ditrysia</taxon>
        <taxon>Tineoidea</taxon>
        <taxon>Psychidae</taxon>
        <taxon>Oiketicinae</taxon>
        <taxon>Eumeta</taxon>
    </lineage>
</organism>
<name>A0A4C1VLU8_EUMVA</name>
<reference evidence="1 2" key="1">
    <citation type="journal article" date="2019" name="Commun. Biol.">
        <title>The bagworm genome reveals a unique fibroin gene that provides high tensile strength.</title>
        <authorList>
            <person name="Kono N."/>
            <person name="Nakamura H."/>
            <person name="Ohtoshi R."/>
            <person name="Tomita M."/>
            <person name="Numata K."/>
            <person name="Arakawa K."/>
        </authorList>
    </citation>
    <scope>NUCLEOTIDE SEQUENCE [LARGE SCALE GENOMIC DNA]</scope>
</reference>
<dbReference type="Proteomes" id="UP000299102">
    <property type="component" value="Unassembled WGS sequence"/>
</dbReference>
<proteinExistence type="predicted"/>
<protein>
    <submittedName>
        <fullName evidence="1">Uncharacterized protein</fullName>
    </submittedName>
</protein>
<accession>A0A4C1VLU8</accession>
<dbReference type="EMBL" id="BGZK01000375">
    <property type="protein sequence ID" value="GBP40026.1"/>
    <property type="molecule type" value="Genomic_DNA"/>
</dbReference>
<evidence type="ECO:0000313" key="1">
    <source>
        <dbReference type="EMBL" id="GBP40026.1"/>
    </source>
</evidence>
<evidence type="ECO:0000313" key="2">
    <source>
        <dbReference type="Proteomes" id="UP000299102"/>
    </source>
</evidence>